<evidence type="ECO:0000259" key="9">
    <source>
        <dbReference type="Pfam" id="PF25967"/>
    </source>
</evidence>
<dbReference type="AlphaFoldDB" id="A0A4V3D753"/>
<name>A0A4V3D753_9GAMM</name>
<feature type="domain" description="CusB-like beta-barrel" evidence="8">
    <location>
        <begin position="211"/>
        <end position="284"/>
    </location>
</feature>
<dbReference type="Pfam" id="PF25917">
    <property type="entry name" value="BSH_RND"/>
    <property type="match status" value="1"/>
</dbReference>
<evidence type="ECO:0000256" key="5">
    <source>
        <dbReference type="SAM" id="Coils"/>
    </source>
</evidence>
<dbReference type="Proteomes" id="UP000295375">
    <property type="component" value="Unassembled WGS sequence"/>
</dbReference>
<feature type="signal peptide" evidence="6">
    <location>
        <begin position="1"/>
        <end position="30"/>
    </location>
</feature>
<dbReference type="Gene3D" id="1.10.287.470">
    <property type="entry name" value="Helix hairpin bin"/>
    <property type="match status" value="1"/>
</dbReference>
<evidence type="ECO:0000259" key="8">
    <source>
        <dbReference type="Pfam" id="PF25954"/>
    </source>
</evidence>
<dbReference type="Gene3D" id="2.40.420.20">
    <property type="match status" value="1"/>
</dbReference>
<sequence length="362" mass="39062">MPVSTHAGDSMRTLSLLASLLLVVACSPNAEHTTPARPVRTVVATVEQLAPEVSYSGEVVARYVTPLSFRVNGKLAERRVDVGSRVKPGQTLARLELEDLNLNAASQQAARHAAESELARAKAEYDRYVQLREKKLVSELDFKRIETALRVAEAQYEQALAQSRVFDNQASYGQLTADAAGVITAIQAEVGQVVGAGQPVMTLAKAGEREITIDVPESRIDELKKAAEILITLWANPDVAYKGKVREIAPDADRVTRTYTTRISILNPDDAVQLGMTATVSLKGVANAGIKLPLTALYQIGAKPMVWIVGNDEKVSLREVSIGQFYDNDVVILSGLNGGERVVTAGVNRLVEGQHVALMEAP</sequence>
<reference evidence="10 11" key="1">
    <citation type="submission" date="2019-03" db="EMBL/GenBank/DDBJ databases">
        <title>Genomic Encyclopedia of Type Strains, Phase IV (KMG-IV): sequencing the most valuable type-strain genomes for metagenomic binning, comparative biology and taxonomic classification.</title>
        <authorList>
            <person name="Goeker M."/>
        </authorList>
    </citation>
    <scope>NUCLEOTIDE SEQUENCE [LARGE SCALE GENOMIC DNA]</scope>
    <source>
        <strain evidence="10 11">DSM 103792</strain>
    </source>
</reference>
<dbReference type="PANTHER" id="PTHR30469:SF15">
    <property type="entry name" value="HLYD FAMILY OF SECRETION PROTEINS"/>
    <property type="match status" value="1"/>
</dbReference>
<comment type="similarity">
    <text evidence="2">Belongs to the membrane fusion protein (MFP) (TC 8.A.1) family.</text>
</comment>
<dbReference type="NCBIfam" id="TIGR01730">
    <property type="entry name" value="RND_mfp"/>
    <property type="match status" value="1"/>
</dbReference>
<protein>
    <submittedName>
        <fullName evidence="10">RND family efflux transporter MFP subunit</fullName>
    </submittedName>
</protein>
<dbReference type="GO" id="GO:0015562">
    <property type="term" value="F:efflux transmembrane transporter activity"/>
    <property type="evidence" value="ECO:0007669"/>
    <property type="project" value="TreeGrafter"/>
</dbReference>
<evidence type="ECO:0000313" key="11">
    <source>
        <dbReference type="Proteomes" id="UP000295375"/>
    </source>
</evidence>
<dbReference type="Gene3D" id="2.40.30.170">
    <property type="match status" value="1"/>
</dbReference>
<dbReference type="Pfam" id="PF25967">
    <property type="entry name" value="RND-MFP_C"/>
    <property type="match status" value="1"/>
</dbReference>
<dbReference type="Pfam" id="PF25954">
    <property type="entry name" value="Beta-barrel_RND_2"/>
    <property type="match status" value="1"/>
</dbReference>
<evidence type="ECO:0000256" key="2">
    <source>
        <dbReference type="ARBA" id="ARBA00009477"/>
    </source>
</evidence>
<dbReference type="SUPFAM" id="SSF111369">
    <property type="entry name" value="HlyD-like secretion proteins"/>
    <property type="match status" value="1"/>
</dbReference>
<evidence type="ECO:0000256" key="6">
    <source>
        <dbReference type="SAM" id="SignalP"/>
    </source>
</evidence>
<comment type="caution">
    <text evidence="10">The sequence shown here is derived from an EMBL/GenBank/DDBJ whole genome shotgun (WGS) entry which is preliminary data.</text>
</comment>
<dbReference type="InterPro" id="IPR006143">
    <property type="entry name" value="RND_pump_MFP"/>
</dbReference>
<gene>
    <name evidence="10" type="ORF">EV696_11338</name>
</gene>
<dbReference type="EMBL" id="SNYM01000013">
    <property type="protein sequence ID" value="TDQ46497.1"/>
    <property type="molecule type" value="Genomic_DNA"/>
</dbReference>
<evidence type="ECO:0000256" key="4">
    <source>
        <dbReference type="ARBA" id="ARBA00023054"/>
    </source>
</evidence>
<keyword evidence="4 5" id="KW-0175">Coiled coil</keyword>
<evidence type="ECO:0000256" key="1">
    <source>
        <dbReference type="ARBA" id="ARBA00004196"/>
    </source>
</evidence>
<feature type="coiled-coil region" evidence="5">
    <location>
        <begin position="97"/>
        <end position="162"/>
    </location>
</feature>
<organism evidence="10 11">
    <name type="scientific">Permianibacter aggregans</name>
    <dbReference type="NCBI Taxonomy" id="1510150"/>
    <lineage>
        <taxon>Bacteria</taxon>
        <taxon>Pseudomonadati</taxon>
        <taxon>Pseudomonadota</taxon>
        <taxon>Gammaproteobacteria</taxon>
        <taxon>Pseudomonadales</taxon>
        <taxon>Pseudomonadaceae</taxon>
        <taxon>Permianibacter</taxon>
    </lineage>
</organism>
<dbReference type="InterPro" id="IPR058792">
    <property type="entry name" value="Beta-barrel_RND_2"/>
</dbReference>
<dbReference type="InterPro" id="IPR058627">
    <property type="entry name" value="MdtA-like_C"/>
</dbReference>
<proteinExistence type="inferred from homology"/>
<evidence type="ECO:0000313" key="10">
    <source>
        <dbReference type="EMBL" id="TDQ46497.1"/>
    </source>
</evidence>
<dbReference type="Gene3D" id="2.40.50.100">
    <property type="match status" value="1"/>
</dbReference>
<evidence type="ECO:0000256" key="3">
    <source>
        <dbReference type="ARBA" id="ARBA00022448"/>
    </source>
</evidence>
<comment type="subcellular location">
    <subcellularLocation>
        <location evidence="1">Cell envelope</location>
    </subcellularLocation>
</comment>
<dbReference type="InterPro" id="IPR058625">
    <property type="entry name" value="MdtA-like_BSH"/>
</dbReference>
<feature type="chain" id="PRO_5020952639" evidence="6">
    <location>
        <begin position="31"/>
        <end position="362"/>
    </location>
</feature>
<keyword evidence="3" id="KW-0813">Transport</keyword>
<keyword evidence="6" id="KW-0732">Signal</keyword>
<accession>A0A4V3D753</accession>
<keyword evidence="11" id="KW-1185">Reference proteome</keyword>
<feature type="domain" description="Multidrug resistance protein MdtA-like barrel-sandwich hybrid" evidence="7">
    <location>
        <begin position="70"/>
        <end position="200"/>
    </location>
</feature>
<dbReference type="GO" id="GO:1990281">
    <property type="term" value="C:efflux pump complex"/>
    <property type="evidence" value="ECO:0007669"/>
    <property type="project" value="TreeGrafter"/>
</dbReference>
<dbReference type="PANTHER" id="PTHR30469">
    <property type="entry name" value="MULTIDRUG RESISTANCE PROTEIN MDTA"/>
    <property type="match status" value="1"/>
</dbReference>
<feature type="domain" description="Multidrug resistance protein MdtA-like C-terminal permuted SH3" evidence="9">
    <location>
        <begin position="301"/>
        <end position="349"/>
    </location>
</feature>
<evidence type="ECO:0000259" key="7">
    <source>
        <dbReference type="Pfam" id="PF25917"/>
    </source>
</evidence>